<dbReference type="EMBL" id="CDMY01000269">
    <property type="protein sequence ID" value="CEL98398.1"/>
    <property type="molecule type" value="Genomic_DNA"/>
</dbReference>
<evidence type="ECO:0000313" key="9">
    <source>
        <dbReference type="Proteomes" id="UP000041254"/>
    </source>
</evidence>
<feature type="compositionally biased region" description="Basic residues" evidence="6">
    <location>
        <begin position="1362"/>
        <end position="1372"/>
    </location>
</feature>
<evidence type="ECO:0000259" key="7">
    <source>
        <dbReference type="Pfam" id="PF00847"/>
    </source>
</evidence>
<feature type="domain" description="AP2/ERF" evidence="7">
    <location>
        <begin position="382"/>
        <end position="433"/>
    </location>
</feature>
<feature type="compositionally biased region" description="Basic and acidic residues" evidence="6">
    <location>
        <begin position="926"/>
        <end position="947"/>
    </location>
</feature>
<feature type="compositionally biased region" description="Basic and acidic residues" evidence="6">
    <location>
        <begin position="1389"/>
        <end position="1401"/>
    </location>
</feature>
<feature type="compositionally biased region" description="Low complexity" evidence="6">
    <location>
        <begin position="28"/>
        <end position="43"/>
    </location>
</feature>
<feature type="region of interest" description="Disordered" evidence="6">
    <location>
        <begin position="1312"/>
        <end position="1454"/>
    </location>
</feature>
<feature type="compositionally biased region" description="Polar residues" evidence="6">
    <location>
        <begin position="1820"/>
        <end position="1838"/>
    </location>
</feature>
<evidence type="ECO:0000256" key="1">
    <source>
        <dbReference type="ARBA" id="ARBA00004123"/>
    </source>
</evidence>
<feature type="compositionally biased region" description="Low complexity" evidence="6">
    <location>
        <begin position="302"/>
        <end position="320"/>
    </location>
</feature>
<feature type="region of interest" description="Disordered" evidence="6">
    <location>
        <begin position="1548"/>
        <end position="1625"/>
    </location>
</feature>
<feature type="region of interest" description="Disordered" evidence="6">
    <location>
        <begin position="302"/>
        <end position="365"/>
    </location>
</feature>
<feature type="region of interest" description="Disordered" evidence="6">
    <location>
        <begin position="745"/>
        <end position="799"/>
    </location>
</feature>
<feature type="compositionally biased region" description="Basic and acidic residues" evidence="6">
    <location>
        <begin position="1413"/>
        <end position="1426"/>
    </location>
</feature>
<dbReference type="PhylomeDB" id="A0A0G4ELU5"/>
<dbReference type="InterPro" id="IPR001471">
    <property type="entry name" value="AP2/ERF_dom"/>
</dbReference>
<feature type="region of interest" description="Disordered" evidence="6">
    <location>
        <begin position="1732"/>
        <end position="1849"/>
    </location>
</feature>
<evidence type="ECO:0000256" key="2">
    <source>
        <dbReference type="ARBA" id="ARBA00023015"/>
    </source>
</evidence>
<feature type="region of interest" description="Disordered" evidence="6">
    <location>
        <begin position="488"/>
        <end position="595"/>
    </location>
</feature>
<dbReference type="Proteomes" id="UP000041254">
    <property type="component" value="Unassembled WGS sequence"/>
</dbReference>
<evidence type="ECO:0000256" key="5">
    <source>
        <dbReference type="ARBA" id="ARBA00023242"/>
    </source>
</evidence>
<feature type="compositionally biased region" description="Basic residues" evidence="6">
    <location>
        <begin position="987"/>
        <end position="1002"/>
    </location>
</feature>
<dbReference type="InParanoid" id="A0A0G4ELU5"/>
<name>A0A0G4ELU5_VITBC</name>
<dbReference type="Gene3D" id="1.20.5.2050">
    <property type="match status" value="6"/>
</dbReference>
<dbReference type="GO" id="GO:0005634">
    <property type="term" value="C:nucleus"/>
    <property type="evidence" value="ECO:0007669"/>
    <property type="project" value="UniProtKB-SubCell"/>
</dbReference>
<feature type="compositionally biased region" description="Basic and acidic residues" evidence="6">
    <location>
        <begin position="549"/>
        <end position="565"/>
    </location>
</feature>
<keyword evidence="4" id="KW-0804">Transcription</keyword>
<feature type="region of interest" description="Disordered" evidence="6">
    <location>
        <begin position="1175"/>
        <end position="1221"/>
    </location>
</feature>
<feature type="compositionally biased region" description="Basic residues" evidence="6">
    <location>
        <begin position="1323"/>
        <end position="1335"/>
    </location>
</feature>
<feature type="compositionally biased region" description="Pro residues" evidence="6">
    <location>
        <begin position="113"/>
        <end position="125"/>
    </location>
</feature>
<feature type="domain" description="AP2/ERF" evidence="7">
    <location>
        <begin position="1687"/>
        <end position="1739"/>
    </location>
</feature>
<evidence type="ECO:0000256" key="4">
    <source>
        <dbReference type="ARBA" id="ARBA00023163"/>
    </source>
</evidence>
<dbReference type="Pfam" id="PF00847">
    <property type="entry name" value="AP2"/>
    <property type="match status" value="6"/>
</dbReference>
<proteinExistence type="predicted"/>
<feature type="region of interest" description="Disordered" evidence="6">
    <location>
        <begin position="1"/>
        <end position="200"/>
    </location>
</feature>
<feature type="domain" description="AP2/ERF" evidence="7">
    <location>
        <begin position="1622"/>
        <end position="1671"/>
    </location>
</feature>
<evidence type="ECO:0000256" key="3">
    <source>
        <dbReference type="ARBA" id="ARBA00023125"/>
    </source>
</evidence>
<organism evidence="8 9">
    <name type="scientific">Vitrella brassicaformis (strain CCMP3155)</name>
    <dbReference type="NCBI Taxonomy" id="1169540"/>
    <lineage>
        <taxon>Eukaryota</taxon>
        <taxon>Sar</taxon>
        <taxon>Alveolata</taxon>
        <taxon>Colpodellida</taxon>
        <taxon>Vitrellaceae</taxon>
        <taxon>Vitrella</taxon>
    </lineage>
</organism>
<comment type="subcellular location">
    <subcellularLocation>
        <location evidence="1">Nucleus</location>
    </subcellularLocation>
</comment>
<feature type="domain" description="AP2/ERF" evidence="7">
    <location>
        <begin position="1128"/>
        <end position="1178"/>
    </location>
</feature>
<dbReference type="GO" id="GO:0003677">
    <property type="term" value="F:DNA binding"/>
    <property type="evidence" value="ECO:0007669"/>
    <property type="project" value="UniProtKB-KW"/>
</dbReference>
<feature type="compositionally biased region" description="Basic and acidic residues" evidence="6">
    <location>
        <begin position="1175"/>
        <end position="1194"/>
    </location>
</feature>
<accession>A0A0G4ELU5</accession>
<gene>
    <name evidence="8" type="ORF">Vbra_22934</name>
</gene>
<keyword evidence="5" id="KW-0539">Nucleus</keyword>
<reference evidence="8 9" key="1">
    <citation type="submission" date="2014-11" db="EMBL/GenBank/DDBJ databases">
        <authorList>
            <person name="Zhu J."/>
            <person name="Qi W."/>
            <person name="Song R."/>
        </authorList>
    </citation>
    <scope>NUCLEOTIDE SEQUENCE [LARGE SCALE GENOMIC DNA]</scope>
</reference>
<dbReference type="VEuPathDB" id="CryptoDB:Vbra_22934"/>
<evidence type="ECO:0000256" key="6">
    <source>
        <dbReference type="SAM" id="MobiDB-lite"/>
    </source>
</evidence>
<protein>
    <recommendedName>
        <fullName evidence="7">AP2/ERF domain-containing protein</fullName>
    </recommendedName>
</protein>
<evidence type="ECO:0000313" key="8">
    <source>
        <dbReference type="EMBL" id="CEL98398.1"/>
    </source>
</evidence>
<keyword evidence="3" id="KW-0238">DNA-binding</keyword>
<feature type="region of interest" description="Disordered" evidence="6">
    <location>
        <begin position="907"/>
        <end position="1060"/>
    </location>
</feature>
<feature type="compositionally biased region" description="Basic and acidic residues" evidence="6">
    <location>
        <begin position="337"/>
        <end position="352"/>
    </location>
</feature>
<feature type="compositionally biased region" description="Basic and acidic residues" evidence="6">
    <location>
        <begin position="1436"/>
        <end position="1445"/>
    </location>
</feature>
<dbReference type="GO" id="GO:0003700">
    <property type="term" value="F:DNA-binding transcription factor activity"/>
    <property type="evidence" value="ECO:0007669"/>
    <property type="project" value="InterPro"/>
</dbReference>
<sequence>MASRHTHPAGFSPAAEDGSRALADILQAASATHGSSSHAAGAAVPEREMRQDNRSSVSHQRRHSAAPEGLEQPTGAGCQPRVGVSANPPRQGGVAANVQDDRGPLQTTDAQPHPSPYPYPLPPAPADRHTPAPHDNTSTAERHPSPTHQHHAPRDPKKQQGGGPHSSEGPAATSNRERTSSRRPIPLSDVLHNKGTPGHRNYSAEYEGLEFSVADEGDGQRYAVTAWRGEGGGTDRPPLWVRALLTRDDVVRGWDTSMLSDLLVAVRNGTADTDDRFESVSDVIDGVERTVTQWKPAAELIGVPSPVNGSPPAGAPGPSSMTLAAAGGGGGGSADPPHNEPPGDKGLWAKKEPRTRKGGKTAEAGTGKAVIGKRAGHQSAMQGVHWAEKDQAWVATWYDKGDGKQKHKYFYMKHHGFDQAKALAEQHRLKMERTGRASVRRTHQSGVRGVHYHKSCNSWVASWQEAGKQKTKPFSVDQLGFEGAKEAAIRHGQKMGRLDTSEGGAERHGDQADARSADDGDDPPPVRHRRAPQLRDGGVGDGVPLHPTARRDTDRPRPRRDDRFYRNPSPAPSWLREGPPATPPTNHTASRGPRVTPVQRGHLIRHFYQQLEALGRAHPDTPLCLRFRSGSALTQLAVEVVLPGTPVQSVPLSAATREAMGAAIDAAWACRQQEMDIDGTEDQQPVTHAQRMVLCRVYGQCDGEDIKEAASRFIKQLLKTNRQHTRLGYEAAMDAATRHKRALMEQRHSPFERGAPPWSGSDSSGSHEGRNGSQRNKQRRMDEEDGGLSPASDRCDLGGLTGDALGRGLMRRLRQEQPNVHSLCLNNGGVGVSWRATYVFEGYFWDSQAAATVDLCQFSVGEDVTSREAILTAFRQAVEYRNALHSSRLGDQGVLIDLSWLEEAQRGAAGDGNSPLAGHGSIPPPLDKRDPMPPRIEPKGRRGRPLDESSSAPGRAADALPIGAPGPSCMPPAAAGGWVAEPPHNEPRRHKGLSAKRRHGHRPQSTVSGERVTESAGPADEESAVDRSPSPKPRHTHPLGSCPPAHDGAPTPNAREGRYQSDVRGVRWAERDKAWRVSWYEKGDRKYKDFFVGEHGFDKAKALAEQHRLKMERTGRAAVKKRSEHQSDVKGVRYNESSNSWVATWREGGKEKWRSFSIDKLGYDGALGAAIAERRALESQRRTSEGGAKSDKGRPCSPPNDDGAIHSARRHGPPSCGPHMGGMKGGDLAAALVDVLSSDGSCGLCWQDGSFRVRVPSSVGEGATERIVDVPVVDLSSRSAVVAAFRRAVEELSRLSTVSTGEAAVPLDISWLDDISPDGCNRPRTRRRSGARRKPMPAPSLSEGPSDHTPDSNDPMAPHIQPGRRHRGRSAHRVSERLMADPFGPESGEPSHRPGSRRDSQDELLPPPIRPTSEAHRRREGEELPHRPGAKRRRDRSGGGKERHVSAKLSEGSGHALAASLVEQARRQLTDVNRGDADSFGLEWDAEEASFVACRRDGEAKHDERVFSVPDVTSSRLILRASAQAAHHRNATAGDGATMVDVRRINLHPQPTDKHDADKGTSAGAASKGPTHHDGGGADVGGVGGGDDMDWADDVSSRDGQPRHKAGKGNTVIRKPAEHQSDVTGVSYEETKKTWRADWLEGGKRKYKPFYVREHGFDTAKALAEQHRREMQRTGQAATKKRSKHQSGVRGVNFEKTQKRWVAKWQVGGKTKTKYFSVAELGYEPAKQAAIAHRRAMEERRSTPLGSDSQPVHQPPSLHHSAAGHGRPEASRPQPSPPAAQENDIDMRGGSMASSRHLDQQDSCPGGGAIMIDVQRINLHPQQQLQNRETGKGTSDGTASKRPKHHGRV</sequence>
<feature type="compositionally biased region" description="Basic and acidic residues" evidence="6">
    <location>
        <begin position="496"/>
        <end position="518"/>
    </location>
</feature>
<feature type="compositionally biased region" description="Gly residues" evidence="6">
    <location>
        <begin position="1577"/>
        <end position="1586"/>
    </location>
</feature>
<keyword evidence="2" id="KW-0805">Transcription regulation</keyword>
<feature type="domain" description="AP2/ERF" evidence="7">
    <location>
        <begin position="1062"/>
        <end position="1113"/>
    </location>
</feature>
<keyword evidence="9" id="KW-1185">Reference proteome</keyword>
<feature type="domain" description="AP2/ERF" evidence="7">
    <location>
        <begin position="445"/>
        <end position="495"/>
    </location>
</feature>